<dbReference type="Gene3D" id="3.40.50.300">
    <property type="entry name" value="P-loop containing nucleotide triphosphate hydrolases"/>
    <property type="match status" value="1"/>
</dbReference>
<organism evidence="1 2">
    <name type="scientific">Nocardioides yefusunii</name>
    <dbReference type="NCBI Taxonomy" id="2500546"/>
    <lineage>
        <taxon>Bacteria</taxon>
        <taxon>Bacillati</taxon>
        <taxon>Actinomycetota</taxon>
        <taxon>Actinomycetes</taxon>
        <taxon>Propionibacteriales</taxon>
        <taxon>Nocardioidaceae</taxon>
        <taxon>Nocardioides</taxon>
    </lineage>
</organism>
<evidence type="ECO:0000313" key="1">
    <source>
        <dbReference type="EMBL" id="MFC6154491.1"/>
    </source>
</evidence>
<dbReference type="EMBL" id="JBHSQI010000006">
    <property type="protein sequence ID" value="MFC6154491.1"/>
    <property type="molecule type" value="Genomic_DNA"/>
</dbReference>
<dbReference type="Proteomes" id="UP001596098">
    <property type="component" value="Unassembled WGS sequence"/>
</dbReference>
<gene>
    <name evidence="1" type="ORF">ACFPWU_12550</name>
</gene>
<name>A0ABW1QYF3_9ACTN</name>
<sequence length="359" mass="39727">MRHHRDLLAQHGWCYPYAGNGGHFLAALEMTGKAARWGRTAEQVEGRFARLLEVGRAHGGDVVISHEIFGQARPEQVARVVELADDFELHVVITVRDLGRVIPAAWQEWVKNGKRGTFDDFVELKASRLPERGTGELFWRLQNLAEIMDRWLAHVPADQVHVVPSPPAGAPDDALWRRFGDAIALTESVLDLFDVGAVPRANESIGAAQVTVLRKVNAALAGRLVEPHGDAIRKHWFAQQVLSRTSSFKAQAPPDVVEMFAPVSQSWVDHVRACGVRVHGDLEDVLPVRGAVASRHPDSATDAEQLDGLPEALAETLVRVMELRQRVAELEAELAARPNGRAIADKMLRPLRKGLRLQR</sequence>
<dbReference type="RefSeq" id="WP_128219867.1">
    <property type="nucleotide sequence ID" value="NZ_CP034929.1"/>
</dbReference>
<evidence type="ECO:0000313" key="2">
    <source>
        <dbReference type="Proteomes" id="UP001596098"/>
    </source>
</evidence>
<reference evidence="2" key="1">
    <citation type="journal article" date="2019" name="Int. J. Syst. Evol. Microbiol.">
        <title>The Global Catalogue of Microorganisms (GCM) 10K type strain sequencing project: providing services to taxonomists for standard genome sequencing and annotation.</title>
        <authorList>
            <consortium name="The Broad Institute Genomics Platform"/>
            <consortium name="The Broad Institute Genome Sequencing Center for Infectious Disease"/>
            <person name="Wu L."/>
            <person name="Ma J."/>
        </authorList>
    </citation>
    <scope>NUCLEOTIDE SEQUENCE [LARGE SCALE GENOMIC DNA]</scope>
    <source>
        <strain evidence="2">DFY28</strain>
    </source>
</reference>
<dbReference type="InterPro" id="IPR027417">
    <property type="entry name" value="P-loop_NTPase"/>
</dbReference>
<keyword evidence="2" id="KW-1185">Reference proteome</keyword>
<comment type="caution">
    <text evidence="1">The sequence shown here is derived from an EMBL/GenBank/DDBJ whole genome shotgun (WGS) entry which is preliminary data.</text>
</comment>
<accession>A0ABW1QYF3</accession>
<protein>
    <submittedName>
        <fullName evidence="1">Uncharacterized protein</fullName>
    </submittedName>
</protein>
<proteinExistence type="predicted"/>